<dbReference type="PROSITE" id="PS50109">
    <property type="entry name" value="HIS_KIN"/>
    <property type="match status" value="1"/>
</dbReference>
<dbReference type="Pfam" id="PF00072">
    <property type="entry name" value="Response_reg"/>
    <property type="match status" value="1"/>
</dbReference>
<dbReference type="Gene3D" id="1.10.287.130">
    <property type="match status" value="1"/>
</dbReference>
<dbReference type="Gene3D" id="3.30.565.10">
    <property type="entry name" value="Histidine kinase-like ATPase, C-terminal domain"/>
    <property type="match status" value="1"/>
</dbReference>
<organism evidence="6 7">
    <name type="scientific">Hyaloscypha variabilis (strain UAMH 11265 / GT02V1 / F)</name>
    <name type="common">Meliniomyces variabilis</name>
    <dbReference type="NCBI Taxonomy" id="1149755"/>
    <lineage>
        <taxon>Eukaryota</taxon>
        <taxon>Fungi</taxon>
        <taxon>Dikarya</taxon>
        <taxon>Ascomycota</taxon>
        <taxon>Pezizomycotina</taxon>
        <taxon>Leotiomycetes</taxon>
        <taxon>Helotiales</taxon>
        <taxon>Hyaloscyphaceae</taxon>
        <taxon>Hyaloscypha</taxon>
        <taxon>Hyaloscypha variabilis</taxon>
    </lineage>
</organism>
<dbReference type="Gene3D" id="3.30.450.20">
    <property type="entry name" value="PAS domain"/>
    <property type="match status" value="2"/>
</dbReference>
<dbReference type="CDD" id="cd00082">
    <property type="entry name" value="HisKA"/>
    <property type="match status" value="1"/>
</dbReference>
<keyword evidence="7" id="KW-1185">Reference proteome</keyword>
<dbReference type="InterPro" id="IPR036890">
    <property type="entry name" value="HATPase_C_sf"/>
</dbReference>
<name>A0A2J6QZ75_HYAVF</name>
<dbReference type="InterPro" id="IPR013656">
    <property type="entry name" value="PAS_4"/>
</dbReference>
<accession>A0A2J6QZ75</accession>
<dbReference type="Pfam" id="PF26131">
    <property type="entry name" value="PAS-like"/>
    <property type="match status" value="1"/>
</dbReference>
<dbReference type="InterPro" id="IPR036097">
    <property type="entry name" value="HisK_dim/P_sf"/>
</dbReference>
<dbReference type="InterPro" id="IPR005467">
    <property type="entry name" value="His_kinase_dom"/>
</dbReference>
<reference evidence="6 7" key="1">
    <citation type="submission" date="2016-04" db="EMBL/GenBank/DDBJ databases">
        <title>A degradative enzymes factory behind the ericoid mycorrhizal symbiosis.</title>
        <authorList>
            <consortium name="DOE Joint Genome Institute"/>
            <person name="Martino E."/>
            <person name="Morin E."/>
            <person name="Grelet G."/>
            <person name="Kuo A."/>
            <person name="Kohler A."/>
            <person name="Daghino S."/>
            <person name="Barry K."/>
            <person name="Choi C."/>
            <person name="Cichocki N."/>
            <person name="Clum A."/>
            <person name="Copeland A."/>
            <person name="Hainaut M."/>
            <person name="Haridas S."/>
            <person name="Labutti K."/>
            <person name="Lindquist E."/>
            <person name="Lipzen A."/>
            <person name="Khouja H.-R."/>
            <person name="Murat C."/>
            <person name="Ohm R."/>
            <person name="Olson A."/>
            <person name="Spatafora J."/>
            <person name="Veneault-Fourrey C."/>
            <person name="Henrissat B."/>
            <person name="Grigoriev I."/>
            <person name="Martin F."/>
            <person name="Perotto S."/>
        </authorList>
    </citation>
    <scope>NUCLEOTIDE SEQUENCE [LARGE SCALE GENOMIC DNA]</scope>
    <source>
        <strain evidence="6 7">F</strain>
    </source>
</reference>
<protein>
    <submittedName>
        <fullName evidence="6">Uncharacterized protein</fullName>
    </submittedName>
</protein>
<keyword evidence="1 2" id="KW-0597">Phosphoprotein</keyword>
<dbReference type="SUPFAM" id="SSF55874">
    <property type="entry name" value="ATPase domain of HSP90 chaperone/DNA topoisomerase II/histidine kinase"/>
    <property type="match status" value="1"/>
</dbReference>
<gene>
    <name evidence="6" type="ORF">L207DRAFT_472259</name>
</gene>
<feature type="region of interest" description="Disordered" evidence="3">
    <location>
        <begin position="146"/>
        <end position="196"/>
    </location>
</feature>
<dbReference type="PANTHER" id="PTHR43719">
    <property type="entry name" value="TWO-COMPONENT HISTIDINE KINASE"/>
    <property type="match status" value="1"/>
</dbReference>
<sequence>MADLGDAVVNGNTVPATLSSAPQKLETSITTSPIESGLLSPKDELLSVGLVELLDIDDRPVFILDLASPSKAIPVYCNESLRQTPLLESKIGRGVVPGGKTERDPKYAAFIEWAGATTKLGSFREVNYWGLRWKAKTIRRRWRVVSGEEGDHTEDATALRRQSEFPRPGRAQTMDRVERRSREQSKPAVNPNDSLEEQLSAFRLRREEEIQVFPSPALRDPVQRHDSKDSKDSMPHSDDIGRIDFTKPNPCFTLSPHHEFVLNFDWGSTELGPISEWSSELRRMVNILMSDPRPAAMYWGKHRTLLYNEPYVVVVGQKHPRMMGQTFSQAWAEVEGDFSPAFDTACETGTPYTVNDARFYIDRQGYLEETYYSISIIPFSVDEGDVGFYNPVTDSTRQVIADRRMAFLLRLGQYIASSQEPKDFWSQLLLALQGDHLDLPFAIVYSAGGDINETLSESSELSSNLRNWTLEGLVRVPGTCTSIPRRINSEPAMEEFLPNFYDLVKQDTPTLLRAETGTLPEFISRDITIIMDGEHPCKSAIFLPIRSTADNVLGFMILGMNPRRQFDADYKVFIELLSRQLATSMASALLFEEEIRRGQMAAEQATRDRNLLSKKLAIQTHEALEVEARFRRMADLAPVGMFHVDPQGVLLYGNNDYYTMTGHPRNVYSPMSWYRVLHEADQPIVDREWVKLLAGATVSFEVRLKTPFLAEEIVPGEKVEGFTWIIAAAYPERDINGTVIGILGCLTDISRQKWMEGFQTRKMMQAIELKRQQENFIDMTSHEMRNPLSAIIQCGDWIGTSLSEFGGESQNVTIPRELVDGYADAAQTIVLCAQHQKRIIDDILTLSKLDSDLLFVTPVEVQPISVIRIALKMFDSELQKSGMELRFRVDPSYSDLAVDWVRLDPSRLLQVLINLTTNAIKFTQTETKRRISISIGASTEPPPGRNGIEYLPRSSNRKDLSPGTDWGTGAMVYLYIEVEDTGRGLDEHERNLLFKRFSQASPRTHVQYGGSGLGLFISRELTELQGGQIGVASKSGVGSTFSFYVRARRCDAPEDHKPINSYPVDMKAQSKIISPAALARLQTGTGLSQSEIKAPQPVAPKHVLIVEDNIVNQKVLSKQLRSAGCTVYVANHGGEALSFLATTRFWTGNENTGVLLHIILMDLEMPVMDGLTCVKKIRELQNEGVITRHIPVIAVTANARSEQIATAKESGMDSVVTKPFRIPELFPEMERQVRRGEVRPMELERSSSAPA</sequence>
<dbReference type="GO" id="GO:0000155">
    <property type="term" value="F:phosphorelay sensor kinase activity"/>
    <property type="evidence" value="ECO:0007669"/>
    <property type="project" value="InterPro"/>
</dbReference>
<dbReference type="InterPro" id="IPR050956">
    <property type="entry name" value="2C_system_His_kinase"/>
</dbReference>
<dbReference type="Pfam" id="PF02518">
    <property type="entry name" value="HATPase_c"/>
    <property type="match status" value="1"/>
</dbReference>
<evidence type="ECO:0000256" key="2">
    <source>
        <dbReference type="PROSITE-ProRule" id="PRU00169"/>
    </source>
</evidence>
<evidence type="ECO:0000256" key="3">
    <source>
        <dbReference type="SAM" id="MobiDB-lite"/>
    </source>
</evidence>
<dbReference type="InterPro" id="IPR035965">
    <property type="entry name" value="PAS-like_dom_sf"/>
</dbReference>
<feature type="domain" description="Response regulatory" evidence="5">
    <location>
        <begin position="1102"/>
        <end position="1233"/>
    </location>
</feature>
<dbReference type="SMART" id="SM00388">
    <property type="entry name" value="HisKA"/>
    <property type="match status" value="1"/>
</dbReference>
<dbReference type="InterPro" id="IPR001789">
    <property type="entry name" value="Sig_transdc_resp-reg_receiver"/>
</dbReference>
<feature type="compositionally biased region" description="Basic and acidic residues" evidence="3">
    <location>
        <begin position="221"/>
        <end position="242"/>
    </location>
</feature>
<dbReference type="SUPFAM" id="SSF47384">
    <property type="entry name" value="Homodimeric domain of signal transducing histidine kinase"/>
    <property type="match status" value="1"/>
</dbReference>
<dbReference type="Gene3D" id="3.30.450.40">
    <property type="match status" value="1"/>
</dbReference>
<feature type="region of interest" description="Disordered" evidence="3">
    <location>
        <begin position="213"/>
        <end position="242"/>
    </location>
</feature>
<feature type="compositionally biased region" description="Basic and acidic residues" evidence="3">
    <location>
        <begin position="173"/>
        <end position="185"/>
    </location>
</feature>
<dbReference type="SUPFAM" id="SSF55781">
    <property type="entry name" value="GAF domain-like"/>
    <property type="match status" value="1"/>
</dbReference>
<dbReference type="InterPro" id="IPR011006">
    <property type="entry name" value="CheY-like_superfamily"/>
</dbReference>
<dbReference type="InterPro" id="IPR058846">
    <property type="entry name" value="PAS-like"/>
</dbReference>
<dbReference type="Pfam" id="PF08448">
    <property type="entry name" value="PAS_4"/>
    <property type="match status" value="1"/>
</dbReference>
<dbReference type="OrthoDB" id="60033at2759"/>
<dbReference type="SMART" id="SM00387">
    <property type="entry name" value="HATPase_c"/>
    <property type="match status" value="1"/>
</dbReference>
<dbReference type="Proteomes" id="UP000235786">
    <property type="component" value="Unassembled WGS sequence"/>
</dbReference>
<dbReference type="InterPro" id="IPR029016">
    <property type="entry name" value="GAF-like_dom_sf"/>
</dbReference>
<dbReference type="PRINTS" id="PR00344">
    <property type="entry name" value="BCTRLSENSOR"/>
</dbReference>
<dbReference type="InterPro" id="IPR003661">
    <property type="entry name" value="HisK_dim/P_dom"/>
</dbReference>
<dbReference type="EMBL" id="KZ613962">
    <property type="protein sequence ID" value="PMD31565.1"/>
    <property type="molecule type" value="Genomic_DNA"/>
</dbReference>
<dbReference type="CDD" id="cd17546">
    <property type="entry name" value="REC_hyHK_CKI1_RcsC-like"/>
    <property type="match status" value="1"/>
</dbReference>
<dbReference type="SMART" id="SM00448">
    <property type="entry name" value="REC"/>
    <property type="match status" value="1"/>
</dbReference>
<evidence type="ECO:0000313" key="6">
    <source>
        <dbReference type="EMBL" id="PMD31565.1"/>
    </source>
</evidence>
<dbReference type="PANTHER" id="PTHR43719:SF30">
    <property type="entry name" value="TWO-COMPONENT SYSTEM RESPONSE REGULATOR"/>
    <property type="match status" value="1"/>
</dbReference>
<feature type="modified residue" description="4-aspartylphosphate" evidence="2">
    <location>
        <position position="1162"/>
    </location>
</feature>
<dbReference type="InterPro" id="IPR004358">
    <property type="entry name" value="Sig_transdc_His_kin-like_C"/>
</dbReference>
<dbReference type="InterPro" id="IPR003594">
    <property type="entry name" value="HATPase_dom"/>
</dbReference>
<dbReference type="InterPro" id="IPR000014">
    <property type="entry name" value="PAS"/>
</dbReference>
<proteinExistence type="predicted"/>
<dbReference type="PROSITE" id="PS50110">
    <property type="entry name" value="RESPONSE_REGULATORY"/>
    <property type="match status" value="1"/>
</dbReference>
<dbReference type="STRING" id="1149755.A0A2J6QZ75"/>
<dbReference type="Gene3D" id="3.40.50.2300">
    <property type="match status" value="1"/>
</dbReference>
<evidence type="ECO:0000259" key="4">
    <source>
        <dbReference type="PROSITE" id="PS50109"/>
    </source>
</evidence>
<dbReference type="Pfam" id="PF00512">
    <property type="entry name" value="HisKA"/>
    <property type="match status" value="1"/>
</dbReference>
<feature type="domain" description="Histidine kinase" evidence="4">
    <location>
        <begin position="779"/>
        <end position="1049"/>
    </location>
</feature>
<evidence type="ECO:0000256" key="1">
    <source>
        <dbReference type="ARBA" id="ARBA00022553"/>
    </source>
</evidence>
<dbReference type="SUPFAM" id="SSF52172">
    <property type="entry name" value="CheY-like"/>
    <property type="match status" value="1"/>
</dbReference>
<evidence type="ECO:0000259" key="5">
    <source>
        <dbReference type="PROSITE" id="PS50110"/>
    </source>
</evidence>
<evidence type="ECO:0000313" key="7">
    <source>
        <dbReference type="Proteomes" id="UP000235786"/>
    </source>
</evidence>
<dbReference type="CDD" id="cd00130">
    <property type="entry name" value="PAS"/>
    <property type="match status" value="1"/>
</dbReference>
<feature type="compositionally biased region" description="Basic and acidic residues" evidence="3">
    <location>
        <begin position="149"/>
        <end position="164"/>
    </location>
</feature>
<dbReference type="AlphaFoldDB" id="A0A2J6QZ75"/>
<dbReference type="SUPFAM" id="SSF55785">
    <property type="entry name" value="PYP-like sensor domain (PAS domain)"/>
    <property type="match status" value="1"/>
</dbReference>